<dbReference type="PANTHER" id="PTHR21237:SF23">
    <property type="entry name" value="GRPE PROTEIN HOMOLOG, MITOCHONDRIAL"/>
    <property type="match status" value="1"/>
</dbReference>
<keyword evidence="3" id="KW-0963">Cytoplasm</keyword>
<dbReference type="Gene3D" id="2.30.22.10">
    <property type="entry name" value="Head domain of nucleotide exchange factor GrpE"/>
    <property type="match status" value="1"/>
</dbReference>
<evidence type="ECO:0000313" key="6">
    <source>
        <dbReference type="EMBL" id="PIW97353.1"/>
    </source>
</evidence>
<feature type="compositionally biased region" description="Acidic residues" evidence="5">
    <location>
        <begin position="12"/>
        <end position="32"/>
    </location>
</feature>
<dbReference type="HAMAP" id="MF_01151">
    <property type="entry name" value="GrpE"/>
    <property type="match status" value="1"/>
</dbReference>
<dbReference type="AlphaFoldDB" id="A0A2M7IPW3"/>
<dbReference type="Pfam" id="PF01025">
    <property type="entry name" value="GrpE"/>
    <property type="match status" value="1"/>
</dbReference>
<keyword evidence="3" id="KW-0346">Stress response</keyword>
<gene>
    <name evidence="3 6" type="primary">grpE</name>
    <name evidence="6" type="ORF">COZ82_00035</name>
</gene>
<evidence type="ECO:0000256" key="2">
    <source>
        <dbReference type="ARBA" id="ARBA00023186"/>
    </source>
</evidence>
<comment type="function">
    <text evidence="3">Participates actively in the response to hyperosmotic and heat shock by preventing the aggregation of stress-denatured proteins, in association with DnaK and GrpE. It is the nucleotide exchange factor for DnaK and may function as a thermosensor. Unfolded proteins bind initially to DnaJ; upon interaction with the DnaJ-bound protein, DnaK hydrolyzes its bound ATP, resulting in the formation of a stable complex. GrpE releases ADP from DnaK; ATP binding to DnaK triggers the release of the substrate protein, thus completing the reaction cycle. Several rounds of ATP-dependent interactions between DnaJ, DnaK and GrpE are required for fully efficient folding.</text>
</comment>
<dbReference type="GO" id="GO:0051082">
    <property type="term" value="F:unfolded protein binding"/>
    <property type="evidence" value="ECO:0007669"/>
    <property type="project" value="TreeGrafter"/>
</dbReference>
<evidence type="ECO:0000313" key="7">
    <source>
        <dbReference type="Proteomes" id="UP000230837"/>
    </source>
</evidence>
<reference evidence="7" key="1">
    <citation type="submission" date="2017-09" db="EMBL/GenBank/DDBJ databases">
        <title>Depth-based differentiation of microbial function through sediment-hosted aquifers and enrichment of novel symbionts in the deep terrestrial subsurface.</title>
        <authorList>
            <person name="Probst A.J."/>
            <person name="Ladd B."/>
            <person name="Jarett J.K."/>
            <person name="Geller-Mcgrath D.E."/>
            <person name="Sieber C.M.K."/>
            <person name="Emerson J.B."/>
            <person name="Anantharaman K."/>
            <person name="Thomas B.C."/>
            <person name="Malmstrom R."/>
            <person name="Stieglmeier M."/>
            <person name="Klingl A."/>
            <person name="Woyke T."/>
            <person name="Ryan C.M."/>
            <person name="Banfield J.F."/>
        </authorList>
    </citation>
    <scope>NUCLEOTIDE SEQUENCE [LARGE SCALE GENOMIC DNA]</scope>
</reference>
<dbReference type="GO" id="GO:0042803">
    <property type="term" value="F:protein homodimerization activity"/>
    <property type="evidence" value="ECO:0007669"/>
    <property type="project" value="InterPro"/>
</dbReference>
<dbReference type="EMBL" id="PFHR01000002">
    <property type="protein sequence ID" value="PIW97353.1"/>
    <property type="molecule type" value="Genomic_DNA"/>
</dbReference>
<dbReference type="GO" id="GO:0051087">
    <property type="term" value="F:protein-folding chaperone binding"/>
    <property type="evidence" value="ECO:0007669"/>
    <property type="project" value="InterPro"/>
</dbReference>
<feature type="compositionally biased region" description="Basic and acidic residues" evidence="5">
    <location>
        <begin position="1"/>
        <end position="10"/>
    </location>
</feature>
<dbReference type="GO" id="GO:0006457">
    <property type="term" value="P:protein folding"/>
    <property type="evidence" value="ECO:0007669"/>
    <property type="project" value="InterPro"/>
</dbReference>
<evidence type="ECO:0000256" key="1">
    <source>
        <dbReference type="ARBA" id="ARBA00009054"/>
    </source>
</evidence>
<protein>
    <recommendedName>
        <fullName evidence="3">Protein GrpE</fullName>
    </recommendedName>
    <alternativeName>
        <fullName evidence="3">HSP-70 cofactor</fullName>
    </alternativeName>
</protein>
<dbReference type="GO" id="GO:0005737">
    <property type="term" value="C:cytoplasm"/>
    <property type="evidence" value="ECO:0007669"/>
    <property type="project" value="UniProtKB-SubCell"/>
</dbReference>
<dbReference type="Proteomes" id="UP000230837">
    <property type="component" value="Unassembled WGS sequence"/>
</dbReference>
<evidence type="ECO:0000256" key="5">
    <source>
        <dbReference type="SAM" id="MobiDB-lite"/>
    </source>
</evidence>
<proteinExistence type="inferred from homology"/>
<organism evidence="6 7">
    <name type="scientific">Candidatus Kaiserbacteria bacterium CG_4_8_14_3_um_filter_38_9</name>
    <dbReference type="NCBI Taxonomy" id="1974599"/>
    <lineage>
        <taxon>Bacteria</taxon>
        <taxon>Candidatus Kaiseribacteriota</taxon>
    </lineage>
</organism>
<accession>A0A2M7IPW3</accession>
<evidence type="ECO:0000256" key="4">
    <source>
        <dbReference type="RuleBase" id="RU004478"/>
    </source>
</evidence>
<feature type="region of interest" description="Disordered" evidence="5">
    <location>
        <begin position="1"/>
        <end position="35"/>
    </location>
</feature>
<dbReference type="InterPro" id="IPR000740">
    <property type="entry name" value="GrpE"/>
</dbReference>
<evidence type="ECO:0000256" key="3">
    <source>
        <dbReference type="HAMAP-Rule" id="MF_01151"/>
    </source>
</evidence>
<comment type="similarity">
    <text evidence="1 3 4">Belongs to the GrpE family.</text>
</comment>
<dbReference type="Gene3D" id="3.90.20.20">
    <property type="match status" value="1"/>
</dbReference>
<comment type="subunit">
    <text evidence="3">Homodimer.</text>
</comment>
<comment type="caution">
    <text evidence="6">The sequence shown here is derived from an EMBL/GenBank/DDBJ whole genome shotgun (WGS) entry which is preliminary data.</text>
</comment>
<dbReference type="InterPro" id="IPR009012">
    <property type="entry name" value="GrpE_head"/>
</dbReference>
<dbReference type="InterPro" id="IPR013805">
    <property type="entry name" value="GrpE_CC"/>
</dbReference>
<sequence>MVNKKEHNPNQDDIEITNESSEIMEPELEDIENTSNQKIKLLRDKLKEAESEIRHLREELQRSKADFLNAKKRLEEERLSDKKRNTIVHIEKLLPVCDSFYLAMLDKETWSKIDSKWRLGIEGIFNQLTSLLDSYGVTSFNPTGEIYDHNRHEALSMVDVDDETQINRVLSVIQLGYEIVDDKSKSMIRPARVTVGKSKS</sequence>
<keyword evidence="2 3" id="KW-0143">Chaperone</keyword>
<name>A0A2M7IPW3_9BACT</name>
<dbReference type="GO" id="GO:0000774">
    <property type="term" value="F:adenyl-nucleotide exchange factor activity"/>
    <property type="evidence" value="ECO:0007669"/>
    <property type="project" value="InterPro"/>
</dbReference>
<dbReference type="SUPFAM" id="SSF58014">
    <property type="entry name" value="Coiled-coil domain of nucleotide exchange factor GrpE"/>
    <property type="match status" value="1"/>
</dbReference>
<dbReference type="PANTHER" id="PTHR21237">
    <property type="entry name" value="GRPE PROTEIN"/>
    <property type="match status" value="1"/>
</dbReference>
<comment type="subcellular location">
    <subcellularLocation>
        <location evidence="3">Cytoplasm</location>
    </subcellularLocation>
</comment>
<dbReference type="PRINTS" id="PR00773">
    <property type="entry name" value="GRPEPROTEIN"/>
</dbReference>
<dbReference type="SUPFAM" id="SSF51064">
    <property type="entry name" value="Head domain of nucleotide exchange factor GrpE"/>
    <property type="match status" value="1"/>
</dbReference>